<evidence type="ECO:0000313" key="2">
    <source>
        <dbReference type="Proteomes" id="UP000093000"/>
    </source>
</evidence>
<dbReference type="EMBL" id="LUGH01001124">
    <property type="protein sequence ID" value="OBZ81610.1"/>
    <property type="molecule type" value="Genomic_DNA"/>
</dbReference>
<proteinExistence type="predicted"/>
<organism evidence="1 2">
    <name type="scientific">Choanephora cucurbitarum</name>
    <dbReference type="NCBI Taxonomy" id="101091"/>
    <lineage>
        <taxon>Eukaryota</taxon>
        <taxon>Fungi</taxon>
        <taxon>Fungi incertae sedis</taxon>
        <taxon>Mucoromycota</taxon>
        <taxon>Mucoromycotina</taxon>
        <taxon>Mucoromycetes</taxon>
        <taxon>Mucorales</taxon>
        <taxon>Mucorineae</taxon>
        <taxon>Choanephoraceae</taxon>
        <taxon>Choanephoroideae</taxon>
        <taxon>Choanephora</taxon>
    </lineage>
</organism>
<comment type="caution">
    <text evidence="1">The sequence shown here is derived from an EMBL/GenBank/DDBJ whole genome shotgun (WGS) entry which is preliminary data.</text>
</comment>
<dbReference type="InParanoid" id="A0A1C7MXQ8"/>
<dbReference type="AlphaFoldDB" id="A0A1C7MXQ8"/>
<keyword evidence="2" id="KW-1185">Reference proteome</keyword>
<dbReference type="Proteomes" id="UP000093000">
    <property type="component" value="Unassembled WGS sequence"/>
</dbReference>
<reference evidence="1 2" key="1">
    <citation type="submission" date="2016-03" db="EMBL/GenBank/DDBJ databases">
        <title>Choanephora cucurbitarum.</title>
        <authorList>
            <person name="Min B."/>
            <person name="Park H."/>
            <person name="Park J.-H."/>
            <person name="Shin H.-D."/>
            <person name="Choi I.-G."/>
        </authorList>
    </citation>
    <scope>NUCLEOTIDE SEQUENCE [LARGE SCALE GENOMIC DNA]</scope>
    <source>
        <strain evidence="1 2">KUS-F28377</strain>
    </source>
</reference>
<name>A0A1C7MXQ8_9FUNG</name>
<gene>
    <name evidence="1" type="ORF">A0J61_10337</name>
</gene>
<sequence length="121" mass="13915">MSDKYVRCYCSECKENSQGYNVLTKRTYQERERVEISKKIKETCELELNQQPSTVDVNDEIDGFDDADDMSFGTCSDNDTDAFETEQRAMEYLLNPAQNVHLPKSPVASLLFALLVLMRKN</sequence>
<accession>A0A1C7MXQ8</accession>
<evidence type="ECO:0000313" key="1">
    <source>
        <dbReference type="EMBL" id="OBZ81610.1"/>
    </source>
</evidence>
<protein>
    <submittedName>
        <fullName evidence="1">Uncharacterized protein</fullName>
    </submittedName>
</protein>